<dbReference type="RefSeq" id="YP_009011069.1">
    <property type="nucleotide sequence ID" value="NC_023681.1"/>
</dbReference>
<feature type="region of interest" description="Disordered" evidence="4">
    <location>
        <begin position="346"/>
        <end position="399"/>
    </location>
</feature>
<proteinExistence type="predicted"/>
<keyword evidence="3" id="KW-0862">Zinc</keyword>
<evidence type="ECO:0000256" key="4">
    <source>
        <dbReference type="SAM" id="MobiDB-lite"/>
    </source>
</evidence>
<protein>
    <submittedName>
        <fullName evidence="5">Hoar</fullName>
    </submittedName>
</protein>
<evidence type="ECO:0000256" key="3">
    <source>
        <dbReference type="ARBA" id="ARBA00022833"/>
    </source>
</evidence>
<organismHost>
    <name type="scientific">Lepidoptera</name>
    <name type="common">moths &amp; butterflies</name>
    <dbReference type="NCBI Taxonomy" id="7088"/>
</organismHost>
<keyword evidence="1" id="KW-0479">Metal-binding</keyword>
<organism evidence="5 6">
    <name type="scientific">Mamestra brassicae nuclear polyhedrosis virus</name>
    <name type="common">MbNPV</name>
    <dbReference type="NCBI Taxonomy" id="78219"/>
    <lineage>
        <taxon>Viruses</taxon>
        <taxon>Viruses incertae sedis</taxon>
        <taxon>Naldaviricetes</taxon>
        <taxon>Lefavirales</taxon>
        <taxon>Baculoviridae</taxon>
        <taxon>Alphabaculovirus</taxon>
        <taxon>Alphabaculovirus mabrassicae</taxon>
    </lineage>
</organism>
<feature type="compositionally biased region" description="Low complexity" evidence="4">
    <location>
        <begin position="362"/>
        <end position="380"/>
    </location>
</feature>
<sequence length="741" mass="82708">MPVAYKHVQFQHNQVTQTVHVYLQTQDTSPVKHVLDINVNTKEIKYISVSFKDHYIYSNQYEGYYNTLINMAPGKDATALKSLLTMITKCNIISHVLFCTMDYQRHYSKINKTNQKFCLVKDFMSKLSNKSYAEATVAFKALYERVNSLGPDRQHINFQDKIRDILHIIDKNVKVFLKKEHDNLMKKINKQLESMFDVFTANDLEAVVTKCYRCPRMFTYHVQDNCNHNLCVNCAHKSSIDKRCVACAADANSSDGDFEEDDIGSDNSDEENDCPKPVNADDLSDDSFYDKFGNSPLMRKRRRSSSSSGLSAQESIEVNQAVQIIQRNIDDNAVTSDAFIERAVSRLSQKSSRRKSDASQHSNVSRNSNVSSNSDVSRNSDVSKHSNNKSNHDFDVEEQGANTRDCFDVEDASSLPAVTMNLSESLNVLTSKLDNLFDSKRTSPEPVADGDESAPTSPAALQIESATLLQAESTTADLVASDSNTGKNIENSFTLDDTDFDHSVVENDKAIPIISETKAADKIAETLLATETIALMMSSTTTLTTTVAATTTPSTERCMTPDEINDVLEELCSSNKNNTAVVSPPVDAVELTQAVCGILDTTFLNDTAAVNDKDFLSTLENIKSEPGLDIVKLEPGDSSRAVDYYTYQVQHTTDEEPQVTIKLERDDDFFTDLSKLPPPPTSANNNDDDDDDDDDCIMIEADELAFKPKKPIIKMKRVLTTLIDETEDTQSFVKRIRVENL</sequence>
<feature type="region of interest" description="Disordered" evidence="4">
    <location>
        <begin position="254"/>
        <end position="314"/>
    </location>
</feature>
<evidence type="ECO:0000256" key="2">
    <source>
        <dbReference type="ARBA" id="ARBA00022771"/>
    </source>
</evidence>
<keyword evidence="2" id="KW-0863">Zinc-finger</keyword>
<dbReference type="GO" id="GO:0008270">
    <property type="term" value="F:zinc ion binding"/>
    <property type="evidence" value="ECO:0007669"/>
    <property type="project" value="UniProtKB-KW"/>
</dbReference>
<accession>I3XM22</accession>
<dbReference type="Proteomes" id="UP000202136">
    <property type="component" value="Segment"/>
</dbReference>
<dbReference type="GeneID" id="18558878"/>
<evidence type="ECO:0000313" key="6">
    <source>
        <dbReference type="Proteomes" id="UP000202136"/>
    </source>
</evidence>
<name>I3XM22_NPVMB</name>
<dbReference type="InterPro" id="IPR017907">
    <property type="entry name" value="Znf_RING_CS"/>
</dbReference>
<evidence type="ECO:0000313" key="5">
    <source>
        <dbReference type="EMBL" id="AFL64855.1"/>
    </source>
</evidence>
<dbReference type="EMBL" id="JQ798165">
    <property type="protein sequence ID" value="AFL64855.1"/>
    <property type="molecule type" value="Genomic_DNA"/>
</dbReference>
<reference evidence="5 6" key="1">
    <citation type="journal article" date="2013" name="Virus Genes">
        <title>Complete genomic sequences and comparative analysis of Mamestra brassicae nucleopolyhedrovirus isolated in Korea.</title>
        <authorList>
            <person name="Choi J.B."/>
            <person name="Heo W.I."/>
            <person name="Shin T.Y."/>
            <person name="Bae S.M."/>
            <person name="Kim W.J."/>
            <person name="Kim J.I."/>
            <person name="Kwon M."/>
            <person name="Choi J.Y."/>
            <person name="Je Y.H."/>
            <person name="Jin B.R."/>
            <person name="Woo S.D."/>
        </authorList>
    </citation>
    <scope>NUCLEOTIDE SEQUENCE [LARGE SCALE GENOMIC DNA]</scope>
    <source>
        <strain evidence="5 6">K1</strain>
    </source>
</reference>
<keyword evidence="6" id="KW-1185">Reference proteome</keyword>
<dbReference type="KEGG" id="vg:18558878"/>
<feature type="compositionally biased region" description="Acidic residues" evidence="4">
    <location>
        <begin position="256"/>
        <end position="272"/>
    </location>
</feature>
<dbReference type="PROSITE" id="PS00518">
    <property type="entry name" value="ZF_RING_1"/>
    <property type="match status" value="1"/>
</dbReference>
<feature type="region of interest" description="Disordered" evidence="4">
    <location>
        <begin position="671"/>
        <end position="694"/>
    </location>
</feature>
<feature type="region of interest" description="Disordered" evidence="4">
    <location>
        <begin position="437"/>
        <end position="457"/>
    </location>
</feature>
<evidence type="ECO:0000256" key="1">
    <source>
        <dbReference type="ARBA" id="ARBA00022723"/>
    </source>
</evidence>